<feature type="transmembrane region" description="Helical" evidence="3">
    <location>
        <begin position="429"/>
        <end position="452"/>
    </location>
</feature>
<feature type="region of interest" description="Disordered" evidence="2">
    <location>
        <begin position="1"/>
        <end position="49"/>
    </location>
</feature>
<feature type="transmembrane region" description="Helical" evidence="3">
    <location>
        <begin position="68"/>
        <end position="90"/>
    </location>
</feature>
<dbReference type="GO" id="GO:0016020">
    <property type="term" value="C:membrane"/>
    <property type="evidence" value="ECO:0007669"/>
    <property type="project" value="UniProtKB-SubCell"/>
</dbReference>
<evidence type="ECO:0000313" key="6">
    <source>
        <dbReference type="Proteomes" id="UP000001610"/>
    </source>
</evidence>
<feature type="region of interest" description="Disordered" evidence="2">
    <location>
        <begin position="1732"/>
        <end position="1753"/>
    </location>
</feature>
<accession>G3JMZ3</accession>
<dbReference type="HOGENOM" id="CLU_238276_0_0_1"/>
<feature type="transmembrane region" description="Helical" evidence="3">
    <location>
        <begin position="193"/>
        <end position="217"/>
    </location>
</feature>
<evidence type="ECO:0000256" key="3">
    <source>
        <dbReference type="SAM" id="Phobius"/>
    </source>
</evidence>
<feature type="transmembrane region" description="Helical" evidence="3">
    <location>
        <begin position="159"/>
        <end position="181"/>
    </location>
</feature>
<dbReference type="Proteomes" id="UP000001610">
    <property type="component" value="Unassembled WGS sequence"/>
</dbReference>
<dbReference type="InterPro" id="IPR020846">
    <property type="entry name" value="MFS_dom"/>
</dbReference>
<keyword evidence="3" id="KW-0812">Transmembrane</keyword>
<dbReference type="GeneID" id="18168608"/>
<name>G3JMZ3_CORMM</name>
<feature type="region of interest" description="Disordered" evidence="2">
    <location>
        <begin position="995"/>
        <end position="1026"/>
    </location>
</feature>
<feature type="compositionally biased region" description="Polar residues" evidence="2">
    <location>
        <begin position="1041"/>
        <end position="1053"/>
    </location>
</feature>
<feature type="region of interest" description="Disordered" evidence="2">
    <location>
        <begin position="1039"/>
        <end position="1150"/>
    </location>
</feature>
<feature type="transmembrane region" description="Helical" evidence="3">
    <location>
        <begin position="960"/>
        <end position="980"/>
    </location>
</feature>
<evidence type="ECO:0000256" key="1">
    <source>
        <dbReference type="ARBA" id="ARBA00004141"/>
    </source>
</evidence>
<proteinExistence type="predicted"/>
<dbReference type="EMBL" id="JH126403">
    <property type="protein sequence ID" value="EGX90175.1"/>
    <property type="molecule type" value="Genomic_DNA"/>
</dbReference>
<dbReference type="InterPro" id="IPR011701">
    <property type="entry name" value="MFS"/>
</dbReference>
<feature type="compositionally biased region" description="Polar residues" evidence="2">
    <location>
        <begin position="995"/>
        <end position="1013"/>
    </location>
</feature>
<reference evidence="5 6" key="1">
    <citation type="journal article" date="2011" name="Genome Biol.">
        <title>Genome sequence of the insect pathogenic fungus Cordyceps militaris, a valued traditional Chinese medicine.</title>
        <authorList>
            <person name="Zheng P."/>
            <person name="Xia Y."/>
            <person name="Xiao G."/>
            <person name="Xiong C."/>
            <person name="Hu X."/>
            <person name="Zhang S."/>
            <person name="Zheng H."/>
            <person name="Huang Y."/>
            <person name="Zhou Y."/>
            <person name="Wang S."/>
            <person name="Zhao G.P."/>
            <person name="Liu X."/>
            <person name="St Leger R.J."/>
            <person name="Wang C."/>
        </authorList>
    </citation>
    <scope>NUCLEOTIDE SEQUENCE [LARGE SCALE GENOMIC DNA]</scope>
    <source>
        <strain evidence="5 6">CM01</strain>
    </source>
</reference>
<sequence length="1793" mass="198466">MGVLQPVPSVVTADNAAMSGPHLPTSGPNTRSGGGGGDAHDSSDEDNDKFYEDGEEIYRKFSPGRKRVIVAVLGFGAFVALVSSTSVLPAVPEITDTFGTTDTVVEISNALYIALTGVGCVVWGPMSQLYGRRVIIQCACAFFCCMSLGTALAPNLEAFFVFRALSAIGGSALTILGNVIISDIYKPTERATAISWYLSCTVIGPSFGPFMSGLIVQFASWRIIYWVQLGCAIATMVAGYFLIPETTHHKLSEDMAHLPRREKMAAVARKINPLRSVSLLRHLNVVAVSFASAVTLFALYCMLVPIRFVLNPRFGLDSPLLSGVFYLVPGAGCLCSTMIAGRYGDWTVKRWIEKRGRRIPEDRLRAGIPALALLQGGGVLIYGWTVDKAVGGMPVPLIFLFVQAIGQIIASTMLNTYCLENTPSLSADIIAICWLVRYIGACIATAVALPMIRSIGVGWTLTINTILLVLSSCVLMATVKWGEGWRAGIVPAEEAAAPDPARGQAPAEKMNPSQCGFCSCAPANLSSREGRSLRKAATVAIPSDKSCGLDRLQTSRARRSRLRDRYSNFGCEEKGHVRWMKLALDLAIFLVAGSSGEELSVIPAGWPVWKSRRVGSKAPPLFGAPVSKSPSLVSRHWTPRAACLQRNIGPSSPAKAIGVSTFGYGGWIFRGLHQKLSKVEDADPVAGGVCGLWWRGVATTVDQSDGPDRRKRLSNVRQPFRGRRGKITSLFHGSCAPKLQDGEDGAGPNIRVASIASCQLPVRLSDTKRRLLLIAFHLHIYTSKLLSSRTSFSLTVFSFYSILPRHSSTTFVGLPLFHSLPSRFSFSHIDDLSGHQLKHLVATDADPFLVHGFPLSVAFTLSFINIVTTLELLSSSRLDYHSRLLRNSLASHQSIVTNLRKRGPWPSNSTQMESKRPFFNFSSDSSPVSMDRKREPLLPCSEIVSEKMAVRLRNPLSHCLYKRIIIWTALSLFMVGFVLFGKQDGFVQAIAPAHTSNTGNGASSIPAQGSDTENFYEGDEGDEDEWANEEAQRIIDAARNAQDQSQIQVTPSKSDLDRPSQDNSRVEEQDEDEDEDGNEALDAESDSKTGSQLPSADNLNGKGSKSKTAGQSTGDFVSESDEEKLDEDDFEDEEVPEYDQHADESEMNIRLEGENTEQLKQELENLKRMPWLRFPHLHDPEYPNTQRSGSFKGRVPLNKEVPKPAPYNPYEESDDIKTCFLDKENKVPAPSLYAYNGVPRHMPDPAIGSYSMFGMRDDVCFDRFGRYGPYGLGYRLAKGGTSVGMNTEKSDSDTVWEKSGQIDYGSMDWGDAQERCSERHWSRYRQVDPKTDELEPPSDSKKSRQAIVIRLYTGFKWTYLSVLNFRALISEVSLKSGGEYTVHFLMHVRDDDAPIWSDDVTVQRILDTNVPPEFHNMVTLWSEAQMRLFYPGRFNAPIQNPSGADIHGVYRSAHLPLQVFSMQHQEYEHIWNWEMDMRFLGNYYELFDRLGKWADKQPRVRLWERSARYYVPALHGDWDNFTEAVERQTTEQGRQLIFGPLQFHGKRPLRHEQRGQSILPASCAVGKAASECGVGEPADLITLNPLFDADNSGWVFAYDTTGYPSNPPRRCAIITASRLSRRLLGAMHEEVWRHHHSMFAEMFPPSVALHHGFKATYAPHPLYIDRAWSPLGGAIDDAFNGGQDHSTSGPGSPFDLTNEHNHKGVSWYYNSEFSGLLWRRWLGYAQMDGRGRAGGEGNRGVLRGGRDEESMEGGTGRMCLRSMLLHPIKFEDPDERSAALTIATGTYARTDGS</sequence>
<feature type="compositionally biased region" description="Basic and acidic residues" evidence="2">
    <location>
        <begin position="38"/>
        <end position="49"/>
    </location>
</feature>
<dbReference type="PROSITE" id="PS50850">
    <property type="entry name" value="MFS"/>
    <property type="match status" value="1"/>
</dbReference>
<feature type="transmembrane region" description="Helical" evidence="3">
    <location>
        <begin position="134"/>
        <end position="153"/>
    </location>
</feature>
<feature type="region of interest" description="Disordered" evidence="2">
    <location>
        <begin position="1180"/>
        <end position="1211"/>
    </location>
</feature>
<feature type="compositionally biased region" description="Acidic residues" evidence="2">
    <location>
        <begin position="1014"/>
        <end position="1026"/>
    </location>
</feature>
<feature type="compositionally biased region" description="Basic and acidic residues" evidence="2">
    <location>
        <begin position="1138"/>
        <end position="1150"/>
    </location>
</feature>
<comment type="subcellular location">
    <subcellularLocation>
        <location evidence="1">Membrane</location>
        <topology evidence="1">Multi-pass membrane protein</topology>
    </subcellularLocation>
</comment>
<dbReference type="InParanoid" id="G3JMZ3"/>
<feature type="compositionally biased region" description="Basic and acidic residues" evidence="2">
    <location>
        <begin position="1054"/>
        <end position="1067"/>
    </location>
</feature>
<evidence type="ECO:0000259" key="4">
    <source>
        <dbReference type="PROSITE" id="PS50850"/>
    </source>
</evidence>
<dbReference type="GO" id="GO:0022857">
    <property type="term" value="F:transmembrane transporter activity"/>
    <property type="evidence" value="ECO:0007669"/>
    <property type="project" value="InterPro"/>
</dbReference>
<feature type="compositionally biased region" description="Acidic residues" evidence="2">
    <location>
        <begin position="1068"/>
        <end position="1084"/>
    </location>
</feature>
<dbReference type="InterPro" id="IPR036259">
    <property type="entry name" value="MFS_trans_sf"/>
</dbReference>
<dbReference type="PANTHER" id="PTHR36205:SF3">
    <property type="entry name" value="MAJOR FACILITATOR SUPERFAMILY TRANSPORTER"/>
    <property type="match status" value="1"/>
</dbReference>
<dbReference type="Gene3D" id="1.20.1250.20">
    <property type="entry name" value="MFS general substrate transporter like domains"/>
    <property type="match status" value="1"/>
</dbReference>
<dbReference type="KEGG" id="cmt:CCM_06594"/>
<feature type="transmembrane region" description="Helical" evidence="3">
    <location>
        <begin position="110"/>
        <end position="127"/>
    </location>
</feature>
<feature type="compositionally biased region" description="Polar residues" evidence="2">
    <location>
        <begin position="1088"/>
        <end position="1115"/>
    </location>
</feature>
<protein>
    <submittedName>
        <fullName evidence="5">Major facilitator superfamily transporter</fullName>
    </submittedName>
</protein>
<feature type="transmembrane region" description="Helical" evidence="3">
    <location>
        <begin position="223"/>
        <end position="243"/>
    </location>
</feature>
<feature type="transmembrane region" description="Helical" evidence="3">
    <location>
        <begin position="364"/>
        <end position="385"/>
    </location>
</feature>
<organism evidence="5 6">
    <name type="scientific">Cordyceps militaris (strain CM01)</name>
    <name type="common">Caterpillar fungus</name>
    <dbReference type="NCBI Taxonomy" id="983644"/>
    <lineage>
        <taxon>Eukaryota</taxon>
        <taxon>Fungi</taxon>
        <taxon>Dikarya</taxon>
        <taxon>Ascomycota</taxon>
        <taxon>Pezizomycotina</taxon>
        <taxon>Sordariomycetes</taxon>
        <taxon>Hypocreomycetidae</taxon>
        <taxon>Hypocreales</taxon>
        <taxon>Cordycipitaceae</taxon>
        <taxon>Cordyceps</taxon>
    </lineage>
</organism>
<feature type="transmembrane region" description="Helical" evidence="3">
    <location>
        <begin position="320"/>
        <end position="343"/>
    </location>
</feature>
<dbReference type="Pfam" id="PF11885">
    <property type="entry name" value="DUF3405"/>
    <property type="match status" value="1"/>
</dbReference>
<dbReference type="OrthoDB" id="3353407at2759"/>
<dbReference type="InterPro" id="IPR021822">
    <property type="entry name" value="DUF3405"/>
</dbReference>
<evidence type="ECO:0000256" key="2">
    <source>
        <dbReference type="SAM" id="MobiDB-lite"/>
    </source>
</evidence>
<feature type="domain" description="Major facilitator superfamily (MFS) profile" evidence="4">
    <location>
        <begin position="69"/>
        <end position="480"/>
    </location>
</feature>
<feature type="transmembrane region" description="Helical" evidence="3">
    <location>
        <begin position="458"/>
        <end position="479"/>
    </location>
</feature>
<dbReference type="SUPFAM" id="SSF103473">
    <property type="entry name" value="MFS general substrate transporter"/>
    <property type="match status" value="1"/>
</dbReference>
<keyword evidence="3" id="KW-1133">Transmembrane helix</keyword>
<dbReference type="PANTHER" id="PTHR36205">
    <property type="entry name" value="CHROMOSOME 19, WHOLE GENOME SHOTGUN SEQUENCE"/>
    <property type="match status" value="1"/>
</dbReference>
<dbReference type="eggNOG" id="KOG0255">
    <property type="taxonomic scope" value="Eukaryota"/>
</dbReference>
<keyword evidence="6" id="KW-1185">Reference proteome</keyword>
<gene>
    <name evidence="5" type="ORF">CCM_06594</name>
</gene>
<evidence type="ECO:0000313" key="5">
    <source>
        <dbReference type="EMBL" id="EGX90175.1"/>
    </source>
</evidence>
<feature type="transmembrane region" description="Helical" evidence="3">
    <location>
        <begin position="397"/>
        <end position="417"/>
    </location>
</feature>
<dbReference type="Pfam" id="PF07690">
    <property type="entry name" value="MFS_1"/>
    <property type="match status" value="1"/>
</dbReference>
<dbReference type="RefSeq" id="XP_006671798.1">
    <property type="nucleotide sequence ID" value="XM_006671735.1"/>
</dbReference>
<feature type="compositionally biased region" description="Acidic residues" evidence="2">
    <location>
        <begin position="1118"/>
        <end position="1137"/>
    </location>
</feature>
<keyword evidence="3" id="KW-0472">Membrane</keyword>
<feature type="transmembrane region" description="Helical" evidence="3">
    <location>
        <begin position="285"/>
        <end position="308"/>
    </location>
</feature>
<dbReference type="VEuPathDB" id="FungiDB:CCM_06594"/>